<evidence type="ECO:0000313" key="2">
    <source>
        <dbReference type="EMBL" id="KAL2524774.1"/>
    </source>
</evidence>
<accession>A0ABD1UI99</accession>
<evidence type="ECO:0000313" key="3">
    <source>
        <dbReference type="Proteomes" id="UP001604336"/>
    </source>
</evidence>
<sequence length="220" mass="25491">MSRVPTRHHVDGKCNQRPHSQPDLRPQILPNPRRHRSLEPELGSDDLSELSREDTYPPLDTHIYRSNPLVVEGQVLHLQNMDSQVEIKVEDPISNVSAQHMILHQSKFLNSIWLEQVHFTTSSACEQYPVSIEDLYESINPLVFNGFSRKWRAQFLIEYSNHGFSLSIPTIIFIRNDIPSQNYFVCDKIVKLVEASDTETYCDSIEYDDDADRSNDSDYE</sequence>
<evidence type="ECO:0000256" key="1">
    <source>
        <dbReference type="SAM" id="MobiDB-lite"/>
    </source>
</evidence>
<dbReference type="AlphaFoldDB" id="A0ABD1UI99"/>
<gene>
    <name evidence="2" type="ORF">Adt_09828</name>
</gene>
<dbReference type="Proteomes" id="UP001604336">
    <property type="component" value="Unassembled WGS sequence"/>
</dbReference>
<organism evidence="2 3">
    <name type="scientific">Abeliophyllum distichum</name>
    <dbReference type="NCBI Taxonomy" id="126358"/>
    <lineage>
        <taxon>Eukaryota</taxon>
        <taxon>Viridiplantae</taxon>
        <taxon>Streptophyta</taxon>
        <taxon>Embryophyta</taxon>
        <taxon>Tracheophyta</taxon>
        <taxon>Spermatophyta</taxon>
        <taxon>Magnoliopsida</taxon>
        <taxon>eudicotyledons</taxon>
        <taxon>Gunneridae</taxon>
        <taxon>Pentapetalae</taxon>
        <taxon>asterids</taxon>
        <taxon>lamiids</taxon>
        <taxon>Lamiales</taxon>
        <taxon>Oleaceae</taxon>
        <taxon>Forsythieae</taxon>
        <taxon>Abeliophyllum</taxon>
    </lineage>
</organism>
<name>A0ABD1UI99_9LAMI</name>
<protein>
    <recommendedName>
        <fullName evidence="4">FHA domain-containing protein</fullName>
    </recommendedName>
</protein>
<dbReference type="EMBL" id="JBFOLK010000003">
    <property type="protein sequence ID" value="KAL2524774.1"/>
    <property type="molecule type" value="Genomic_DNA"/>
</dbReference>
<keyword evidence="3" id="KW-1185">Reference proteome</keyword>
<feature type="region of interest" description="Disordered" evidence="1">
    <location>
        <begin position="1"/>
        <end position="59"/>
    </location>
</feature>
<evidence type="ECO:0008006" key="4">
    <source>
        <dbReference type="Google" id="ProtNLM"/>
    </source>
</evidence>
<reference evidence="3" key="1">
    <citation type="submission" date="2024-07" db="EMBL/GenBank/DDBJ databases">
        <title>Two chromosome-level genome assemblies of Korean endemic species Abeliophyllum distichum and Forsythia ovata (Oleaceae).</title>
        <authorList>
            <person name="Jang H."/>
        </authorList>
    </citation>
    <scope>NUCLEOTIDE SEQUENCE [LARGE SCALE GENOMIC DNA]</scope>
</reference>
<comment type="caution">
    <text evidence="2">The sequence shown here is derived from an EMBL/GenBank/DDBJ whole genome shotgun (WGS) entry which is preliminary data.</text>
</comment>
<proteinExistence type="predicted"/>